<keyword evidence="6" id="KW-0325">Glycoprotein</keyword>
<feature type="signal peptide" evidence="8">
    <location>
        <begin position="1"/>
        <end position="18"/>
    </location>
</feature>
<dbReference type="EMBL" id="KZ150162">
    <property type="protein sequence ID" value="PZC72687.1"/>
    <property type="molecule type" value="Genomic_DNA"/>
</dbReference>
<dbReference type="SUPFAM" id="SSF53474">
    <property type="entry name" value="alpha/beta-Hydrolases"/>
    <property type="match status" value="1"/>
</dbReference>
<dbReference type="GO" id="GO:0016042">
    <property type="term" value="P:lipid catabolic process"/>
    <property type="evidence" value="ECO:0007669"/>
    <property type="project" value="UniProtKB-KW"/>
</dbReference>
<evidence type="ECO:0000256" key="7">
    <source>
        <dbReference type="SAM" id="MobiDB-lite"/>
    </source>
</evidence>
<feature type="region of interest" description="Disordered" evidence="7">
    <location>
        <begin position="50"/>
        <end position="156"/>
    </location>
</feature>
<evidence type="ECO:0000259" key="9">
    <source>
        <dbReference type="Pfam" id="PF04083"/>
    </source>
</evidence>
<feature type="compositionally biased region" description="Low complexity" evidence="7">
    <location>
        <begin position="78"/>
        <end position="118"/>
    </location>
</feature>
<feature type="compositionally biased region" description="Basic residues" evidence="7">
    <location>
        <begin position="127"/>
        <end position="138"/>
    </location>
</feature>
<evidence type="ECO:0000256" key="1">
    <source>
        <dbReference type="ARBA" id="ARBA00010701"/>
    </source>
</evidence>
<organism evidence="10 11">
    <name type="scientific">Helicoverpa armigera</name>
    <name type="common">Cotton bollworm</name>
    <name type="synonym">Heliothis armigera</name>
    <dbReference type="NCBI Taxonomy" id="29058"/>
    <lineage>
        <taxon>Eukaryota</taxon>
        <taxon>Metazoa</taxon>
        <taxon>Ecdysozoa</taxon>
        <taxon>Arthropoda</taxon>
        <taxon>Hexapoda</taxon>
        <taxon>Insecta</taxon>
        <taxon>Pterygota</taxon>
        <taxon>Neoptera</taxon>
        <taxon>Endopterygota</taxon>
        <taxon>Lepidoptera</taxon>
        <taxon>Glossata</taxon>
        <taxon>Ditrysia</taxon>
        <taxon>Noctuoidea</taxon>
        <taxon>Noctuidae</taxon>
        <taxon>Heliothinae</taxon>
        <taxon>Helicoverpa</taxon>
    </lineage>
</organism>
<dbReference type="Gene3D" id="3.40.50.1820">
    <property type="entry name" value="alpha/beta hydrolase"/>
    <property type="match status" value="1"/>
</dbReference>
<keyword evidence="11" id="KW-1185">Reference proteome</keyword>
<evidence type="ECO:0000256" key="5">
    <source>
        <dbReference type="ARBA" id="ARBA00023098"/>
    </source>
</evidence>
<accession>A0A2W1BHK8</accession>
<keyword evidence="3" id="KW-0378">Hydrolase</keyword>
<feature type="domain" description="Partial AB-hydrolase lipase" evidence="9">
    <location>
        <begin position="261"/>
        <end position="320"/>
    </location>
</feature>
<feature type="compositionally biased region" description="Low complexity" evidence="7">
    <location>
        <begin position="145"/>
        <end position="156"/>
    </location>
</feature>
<dbReference type="Proteomes" id="UP000249218">
    <property type="component" value="Unassembled WGS sequence"/>
</dbReference>
<dbReference type="GO" id="GO:0016787">
    <property type="term" value="F:hydrolase activity"/>
    <property type="evidence" value="ECO:0007669"/>
    <property type="project" value="UniProtKB-KW"/>
</dbReference>
<dbReference type="InterPro" id="IPR029058">
    <property type="entry name" value="AB_hydrolase_fold"/>
</dbReference>
<comment type="similarity">
    <text evidence="1">Belongs to the AB hydrolase superfamily. Lipase family.</text>
</comment>
<feature type="compositionally biased region" description="Polar residues" evidence="7">
    <location>
        <begin position="50"/>
        <end position="63"/>
    </location>
</feature>
<evidence type="ECO:0000313" key="11">
    <source>
        <dbReference type="Proteomes" id="UP000249218"/>
    </source>
</evidence>
<evidence type="ECO:0000256" key="8">
    <source>
        <dbReference type="SAM" id="SignalP"/>
    </source>
</evidence>
<protein>
    <recommendedName>
        <fullName evidence="9">Partial AB-hydrolase lipase domain-containing protein</fullName>
    </recommendedName>
</protein>
<evidence type="ECO:0000256" key="3">
    <source>
        <dbReference type="ARBA" id="ARBA00022801"/>
    </source>
</evidence>
<evidence type="ECO:0000256" key="2">
    <source>
        <dbReference type="ARBA" id="ARBA00022729"/>
    </source>
</evidence>
<reference evidence="10 11" key="1">
    <citation type="journal article" date="2017" name="BMC Biol.">
        <title>Genomic innovations, transcriptional plasticity and gene loss underlying the evolution and divergence of two highly polyphagous and invasive Helicoverpa pest species.</title>
        <authorList>
            <person name="Pearce S.L."/>
            <person name="Clarke D.F."/>
            <person name="East P.D."/>
            <person name="Elfekih S."/>
            <person name="Gordon K.H."/>
            <person name="Jermiin L.S."/>
            <person name="McGaughran A."/>
            <person name="Oakeshott J.G."/>
            <person name="Papanikolaou A."/>
            <person name="Perera O.P."/>
            <person name="Rane R.V."/>
            <person name="Richards S."/>
            <person name="Tay W.T."/>
            <person name="Walsh T.K."/>
            <person name="Anderson A."/>
            <person name="Anderson C.J."/>
            <person name="Asgari S."/>
            <person name="Board P.G."/>
            <person name="Bretschneider A."/>
            <person name="Campbell P.M."/>
            <person name="Chertemps T."/>
            <person name="Christeller J.T."/>
            <person name="Coppin C.W."/>
            <person name="Downes S.J."/>
            <person name="Duan G."/>
            <person name="Farnsworth C.A."/>
            <person name="Good R.T."/>
            <person name="Han L.B."/>
            <person name="Han Y.C."/>
            <person name="Hatje K."/>
            <person name="Horne I."/>
            <person name="Huang Y.P."/>
            <person name="Hughes D.S."/>
            <person name="Jacquin-Joly E."/>
            <person name="James W."/>
            <person name="Jhangiani S."/>
            <person name="Kollmar M."/>
            <person name="Kuwar S.S."/>
            <person name="Li S."/>
            <person name="Liu N.Y."/>
            <person name="Maibeche M.T."/>
            <person name="Miller J.R."/>
            <person name="Montagne N."/>
            <person name="Perry T."/>
            <person name="Qu J."/>
            <person name="Song S.V."/>
            <person name="Sutton G.G."/>
            <person name="Vogel H."/>
            <person name="Walenz B.P."/>
            <person name="Xu W."/>
            <person name="Zhang H.J."/>
            <person name="Zou Z."/>
            <person name="Batterham P."/>
            <person name="Edwards O.R."/>
            <person name="Feyereisen R."/>
            <person name="Gibbs R.A."/>
            <person name="Heckel D.G."/>
            <person name="McGrath A."/>
            <person name="Robin C."/>
            <person name="Scherer S.E."/>
            <person name="Worley K.C."/>
            <person name="Wu Y.D."/>
        </authorList>
    </citation>
    <scope>NUCLEOTIDE SEQUENCE [LARGE SCALE GENOMIC DNA]</scope>
    <source>
        <strain evidence="10">Harm_GR_Male_#8</strain>
        <tissue evidence="10">Whole organism</tissue>
    </source>
</reference>
<evidence type="ECO:0000256" key="6">
    <source>
        <dbReference type="ARBA" id="ARBA00023180"/>
    </source>
</evidence>
<proteinExistence type="inferred from homology"/>
<keyword evidence="4" id="KW-0442">Lipid degradation</keyword>
<dbReference type="FunFam" id="3.40.50.1820:FF:000021">
    <property type="entry name" value="Lipase"/>
    <property type="match status" value="1"/>
</dbReference>
<gene>
    <name evidence="10" type="primary">HaOG200585</name>
    <name evidence="10" type="ORF">B5X24_HaOG200585</name>
</gene>
<keyword evidence="2 8" id="KW-0732">Signal</keyword>
<evidence type="ECO:0000313" key="10">
    <source>
        <dbReference type="EMBL" id="PZC72687.1"/>
    </source>
</evidence>
<dbReference type="AlphaFoldDB" id="A0A2W1BHK8"/>
<dbReference type="OrthoDB" id="9974421at2759"/>
<keyword evidence="5" id="KW-0443">Lipid metabolism</keyword>
<dbReference type="Pfam" id="PF04083">
    <property type="entry name" value="Abhydro_lipase"/>
    <property type="match status" value="1"/>
</dbReference>
<name>A0A2W1BHK8_HELAM</name>
<evidence type="ECO:0000256" key="4">
    <source>
        <dbReference type="ARBA" id="ARBA00022963"/>
    </source>
</evidence>
<feature type="chain" id="PRO_5015951425" description="Partial AB-hydrolase lipase domain-containing protein" evidence="8">
    <location>
        <begin position="19"/>
        <end position="625"/>
    </location>
</feature>
<dbReference type="InterPro" id="IPR006693">
    <property type="entry name" value="AB_hydrolase_lipase"/>
</dbReference>
<dbReference type="PANTHER" id="PTHR11005">
    <property type="entry name" value="LYSOSOMAL ACID LIPASE-RELATED"/>
    <property type="match status" value="1"/>
</dbReference>
<sequence length="625" mass="72350">MKAACVLVCLALAHGITASIFKQQQRQVDGLDVQQLDNIDQYQVLQHDQSVENQKQRVQTTQNLKKRGQKVQNQKNWEQPAQQSSEQETQQRQEQLPQTSQYQQTQQNQQVYREQYQQAAANEWPHTHQHSHSHRRQHDKTYRPSSSSESSQDTSETIYYGNQPVLRGDNWKWNSPLFNTVLNKDNQNAQVYGQVIEWDNLMDWLAVEPKTELQKTDEIEKIFGDAQAAMKHISEEERVKYHQVYELAQQQNNEDAELNATQLAQKYQYPIEEYIVPTDDGYVLTVFRIPPKKQVRDVQKRPVVFLMHGILGSADDWLLMGPEKSLAFMLSDAGYDVWLGNARGNKYSRRHLTRYPVMADYWQFSNDEIALHDLPAMIDFALETTKQEKLFYIGHAQGTTAFFALTATRPEYNDKIIMMYALSPMVYMTNVRSPLFRMIAPTSKYEHLRHQIGNEAFTPSKGLIQILGGAMCQKEIGCKMVCSNINFVMSGVDVDGMDYNIIPVVLGHLPAGTSAKVIKQYAQGVSSNEFRRYNYGPYINEQIYGTMEAPKYNITQVQAPVTLYYSEEDWLAHPKDVVRLQNELPNVREAYKVPEEHFSHMDFQFSKKAPEMVYQRLIASMQNQQ</sequence>